<dbReference type="InterPro" id="IPR021213">
    <property type="entry name" value="DUF2567"/>
</dbReference>
<keyword evidence="2" id="KW-0812">Transmembrane</keyword>
<name>A0A3S3AE46_9NOCA</name>
<dbReference type="EMBL" id="RKLO01000001">
    <property type="protein sequence ID" value="RVW05902.1"/>
    <property type="molecule type" value="Genomic_DNA"/>
</dbReference>
<proteinExistence type="predicted"/>
<feature type="region of interest" description="Disordered" evidence="1">
    <location>
        <begin position="158"/>
        <end position="183"/>
    </location>
</feature>
<evidence type="ECO:0000313" key="4">
    <source>
        <dbReference type="Proteomes" id="UP000283479"/>
    </source>
</evidence>
<dbReference type="OrthoDB" id="4557003at2"/>
<keyword evidence="2" id="KW-0472">Membrane</keyword>
<evidence type="ECO:0000256" key="1">
    <source>
        <dbReference type="SAM" id="MobiDB-lite"/>
    </source>
</evidence>
<keyword evidence="4" id="KW-1185">Reference proteome</keyword>
<feature type="transmembrane region" description="Helical" evidence="2">
    <location>
        <begin position="120"/>
        <end position="147"/>
    </location>
</feature>
<reference evidence="3 4" key="1">
    <citation type="submission" date="2018-11" db="EMBL/GenBank/DDBJ databases">
        <title>Rhodococcus spongicola sp. nov. and Rhodococcus xishaensis sp. nov. from marine sponges.</title>
        <authorList>
            <person name="Li L."/>
            <person name="Lin H.W."/>
        </authorList>
    </citation>
    <scope>NUCLEOTIDE SEQUENCE [LARGE SCALE GENOMIC DNA]</scope>
    <source>
        <strain evidence="3 4">LHW51113</strain>
    </source>
</reference>
<dbReference type="Proteomes" id="UP000283479">
    <property type="component" value="Unassembled WGS sequence"/>
</dbReference>
<keyword evidence="2" id="KW-1133">Transmembrane helix</keyword>
<dbReference type="Pfam" id="PF10821">
    <property type="entry name" value="DUF2567"/>
    <property type="match status" value="1"/>
</dbReference>
<evidence type="ECO:0000313" key="3">
    <source>
        <dbReference type="EMBL" id="RVW05902.1"/>
    </source>
</evidence>
<sequence>MRAPARLVLSLTLLGVVSGIVWALLAPAERLLVVAEHQGVVLTTESLHRFDAVAIFVGIGLVLGALSAVAVWGIRRSRGPGAVAALVVGSALSAGVAALVGMGVARLRFPRVDSPSVGTIVAMAPGLSTAMVLVAQPLAAALVYLLLVSLSPHDDLGVGDGDGGRDEVATGHESPTVDAEERP</sequence>
<feature type="compositionally biased region" description="Basic and acidic residues" evidence="1">
    <location>
        <begin position="158"/>
        <end position="170"/>
    </location>
</feature>
<comment type="caution">
    <text evidence="3">The sequence shown here is derived from an EMBL/GenBank/DDBJ whole genome shotgun (WGS) entry which is preliminary data.</text>
</comment>
<evidence type="ECO:0000256" key="2">
    <source>
        <dbReference type="SAM" id="Phobius"/>
    </source>
</evidence>
<feature type="transmembrane region" description="Helical" evidence="2">
    <location>
        <begin position="81"/>
        <end position="100"/>
    </location>
</feature>
<gene>
    <name evidence="3" type="ORF">EGT50_03970</name>
</gene>
<organism evidence="3 4">
    <name type="scientific">Rhodococcus xishaensis</name>
    <dbReference type="NCBI Taxonomy" id="2487364"/>
    <lineage>
        <taxon>Bacteria</taxon>
        <taxon>Bacillati</taxon>
        <taxon>Actinomycetota</taxon>
        <taxon>Actinomycetes</taxon>
        <taxon>Mycobacteriales</taxon>
        <taxon>Nocardiaceae</taxon>
        <taxon>Rhodococcus</taxon>
    </lineage>
</organism>
<accession>A0A3S3AE46</accession>
<feature type="transmembrane region" description="Helical" evidence="2">
    <location>
        <begin position="52"/>
        <end position="74"/>
    </location>
</feature>
<protein>
    <submittedName>
        <fullName evidence="3">DUF2567 domain-containing protein</fullName>
    </submittedName>
</protein>
<dbReference type="AlphaFoldDB" id="A0A3S3AE46"/>